<dbReference type="GO" id="GO:0016567">
    <property type="term" value="P:protein ubiquitination"/>
    <property type="evidence" value="ECO:0007669"/>
    <property type="project" value="InterPro"/>
</dbReference>
<dbReference type="InterPro" id="IPR000210">
    <property type="entry name" value="BTB/POZ_dom"/>
</dbReference>
<dbReference type="Pfam" id="PF00651">
    <property type="entry name" value="BTB"/>
    <property type="match status" value="2"/>
</dbReference>
<dbReference type="PANTHER" id="PTHR26379">
    <property type="entry name" value="BTB/POZ AND MATH DOMAIN-CONTAINING PROTEIN 1"/>
    <property type="match status" value="1"/>
</dbReference>
<dbReference type="Pfam" id="PF24570">
    <property type="entry name" value="BACK_BPM_SPOP"/>
    <property type="match status" value="1"/>
</dbReference>
<dbReference type="InterPro" id="IPR011333">
    <property type="entry name" value="SKP1/BTB/POZ_sf"/>
</dbReference>
<dbReference type="CDD" id="cd18186">
    <property type="entry name" value="BTB_POZ_ZBTB_KLHL-like"/>
    <property type="match status" value="1"/>
</dbReference>
<comment type="pathway">
    <text evidence="1">Protein modification; protein ubiquitination.</text>
</comment>
<dbReference type="PANTHER" id="PTHR26379:SF238">
    <property type="entry name" value="OS08G0523100 PROTEIN"/>
    <property type="match status" value="1"/>
</dbReference>
<organism evidence="5 6">
    <name type="scientific">Eleusine coracana subsp. coracana</name>
    <dbReference type="NCBI Taxonomy" id="191504"/>
    <lineage>
        <taxon>Eukaryota</taxon>
        <taxon>Viridiplantae</taxon>
        <taxon>Streptophyta</taxon>
        <taxon>Embryophyta</taxon>
        <taxon>Tracheophyta</taxon>
        <taxon>Spermatophyta</taxon>
        <taxon>Magnoliopsida</taxon>
        <taxon>Liliopsida</taxon>
        <taxon>Poales</taxon>
        <taxon>Poaceae</taxon>
        <taxon>PACMAD clade</taxon>
        <taxon>Chloridoideae</taxon>
        <taxon>Cynodonteae</taxon>
        <taxon>Eleusininae</taxon>
        <taxon>Eleusine</taxon>
    </lineage>
</organism>
<sequence length="474" mass="53454">MLLDSGFLEFKLDCTKTKDLAVGDSVYSKNFLAGGHVWRIKCYPRGVNEEYCVEYLSIYLELVSHGRDVKAVFDAFMAERDGAPLPEHHRRCVHVYPPDRFTIWGWRHFVERREIEEDGHLIDHDGSVTFVCDVVVLRADRDTSMPPADVASHLGDLLRSGEGSDVSFSVGGETFPAHRAVLAARSQVFKAELMGSMAEATMATITLHDIEPDTFRDMLHFMYTDTVPDFKDCSSSTIAATIEHFEALLVAADRYTLDMLRLVCSQKLNDVMCVDNVMVILRCAELHGCPELKIRCIDFFTERKNFKKLVLTEGYFQLIQSFPSLTQEIKQRIESRDTSVLMEKGSGIFHVLKARIWNLFKAIIISLDRYDVSFSVGGETLVAHRAVLAACSSVFKAELLGSVTESTIMATITVHDFQLETFGDMLRFIYTNRLPYFKGCSSSTIEHFEALLVAADQYAHCLNASEVCFIHLEG</sequence>
<dbReference type="Pfam" id="PF22486">
    <property type="entry name" value="MATH_2"/>
    <property type="match status" value="1"/>
</dbReference>
<dbReference type="CDD" id="cd00121">
    <property type="entry name" value="MATH"/>
    <property type="match status" value="1"/>
</dbReference>
<dbReference type="InterPro" id="IPR002083">
    <property type="entry name" value="MATH/TRAF_dom"/>
</dbReference>
<reference evidence="5" key="2">
    <citation type="submission" date="2021-12" db="EMBL/GenBank/DDBJ databases">
        <title>Resequencing data analysis of finger millet.</title>
        <authorList>
            <person name="Hatakeyama M."/>
            <person name="Aluri S."/>
            <person name="Balachadran M.T."/>
            <person name="Sivarajan S.R."/>
            <person name="Poveda L."/>
            <person name="Shimizu-Inatsugi R."/>
            <person name="Schlapbach R."/>
            <person name="Sreeman S.M."/>
            <person name="Shimizu K.K."/>
        </authorList>
    </citation>
    <scope>NUCLEOTIDE SEQUENCE</scope>
</reference>
<dbReference type="CDD" id="cd14733">
    <property type="entry name" value="BACK"/>
    <property type="match status" value="1"/>
</dbReference>
<reference evidence="5" key="1">
    <citation type="journal article" date="2018" name="DNA Res.">
        <title>Multiple hybrid de novo genome assembly of finger millet, an orphan allotetraploid crop.</title>
        <authorList>
            <person name="Hatakeyama M."/>
            <person name="Aluri S."/>
            <person name="Balachadran M.T."/>
            <person name="Sivarajan S.R."/>
            <person name="Patrignani A."/>
            <person name="Gruter S."/>
            <person name="Poveda L."/>
            <person name="Shimizu-Inatsugi R."/>
            <person name="Baeten J."/>
            <person name="Francoijs K.J."/>
            <person name="Nataraja K.N."/>
            <person name="Reddy Y.A.N."/>
            <person name="Phadnis S."/>
            <person name="Ravikumar R.L."/>
            <person name="Schlapbach R."/>
            <person name="Sreeman S.M."/>
            <person name="Shimizu K.K."/>
        </authorList>
    </citation>
    <scope>NUCLEOTIDE SEQUENCE</scope>
</reference>
<comment type="caution">
    <text evidence="5">The sequence shown here is derived from an EMBL/GenBank/DDBJ whole genome shotgun (WGS) entry which is preliminary data.</text>
</comment>
<dbReference type="SMART" id="SM00225">
    <property type="entry name" value="BTB"/>
    <property type="match status" value="2"/>
</dbReference>
<dbReference type="SUPFAM" id="SSF54695">
    <property type="entry name" value="POZ domain"/>
    <property type="match status" value="2"/>
</dbReference>
<dbReference type="InterPro" id="IPR045005">
    <property type="entry name" value="BPM1-6"/>
</dbReference>
<feature type="domain" description="MATH" evidence="4">
    <location>
        <begin position="5"/>
        <end position="134"/>
    </location>
</feature>
<evidence type="ECO:0000259" key="3">
    <source>
        <dbReference type="PROSITE" id="PS50097"/>
    </source>
</evidence>
<evidence type="ECO:0000256" key="1">
    <source>
        <dbReference type="ARBA" id="ARBA00004906"/>
    </source>
</evidence>
<keyword evidence="6" id="KW-1185">Reference proteome</keyword>
<dbReference type="InterPro" id="IPR056423">
    <property type="entry name" value="BACK_BPM_SPOP"/>
</dbReference>
<evidence type="ECO:0000313" key="5">
    <source>
        <dbReference type="EMBL" id="GJN04030.1"/>
    </source>
</evidence>
<feature type="domain" description="BTB" evidence="3">
    <location>
        <begin position="370"/>
        <end position="438"/>
    </location>
</feature>
<dbReference type="EMBL" id="BQKI01000010">
    <property type="protein sequence ID" value="GJN04030.1"/>
    <property type="molecule type" value="Genomic_DNA"/>
</dbReference>
<dbReference type="Proteomes" id="UP001054889">
    <property type="component" value="Unassembled WGS sequence"/>
</dbReference>
<evidence type="ECO:0000313" key="6">
    <source>
        <dbReference type="Proteomes" id="UP001054889"/>
    </source>
</evidence>
<dbReference type="SUPFAM" id="SSF49599">
    <property type="entry name" value="TRAF domain-like"/>
    <property type="match status" value="1"/>
</dbReference>
<dbReference type="InterPro" id="IPR008974">
    <property type="entry name" value="TRAF-like"/>
</dbReference>
<protein>
    <submittedName>
        <fullName evidence="5">Uncharacterized protein</fullName>
    </submittedName>
</protein>
<name>A0AAV5D1W5_ELECO</name>
<evidence type="ECO:0000256" key="2">
    <source>
        <dbReference type="ARBA" id="ARBA00010846"/>
    </source>
</evidence>
<dbReference type="Gene3D" id="1.25.40.420">
    <property type="match status" value="1"/>
</dbReference>
<dbReference type="AlphaFoldDB" id="A0AAV5D1W5"/>
<dbReference type="Gene3D" id="3.30.710.10">
    <property type="entry name" value="Potassium Channel Kv1.1, Chain A"/>
    <property type="match status" value="2"/>
</dbReference>
<dbReference type="PROSITE" id="PS50097">
    <property type="entry name" value="BTB"/>
    <property type="match status" value="2"/>
</dbReference>
<proteinExistence type="inferred from homology"/>
<feature type="domain" description="BTB" evidence="3">
    <location>
        <begin position="164"/>
        <end position="227"/>
    </location>
</feature>
<comment type="similarity">
    <text evidence="2">Belongs to the Tdpoz family.</text>
</comment>
<evidence type="ECO:0000259" key="4">
    <source>
        <dbReference type="PROSITE" id="PS50144"/>
    </source>
</evidence>
<dbReference type="PROSITE" id="PS50144">
    <property type="entry name" value="MATH"/>
    <property type="match status" value="1"/>
</dbReference>
<accession>A0AAV5D1W5</accession>
<gene>
    <name evidence="5" type="primary">ga21540</name>
    <name evidence="5" type="ORF">PR202_ga21540</name>
</gene>
<dbReference type="Gene3D" id="2.60.210.10">
    <property type="entry name" value="Apoptosis, Tumor Necrosis Factor Receptor Associated Protein 2, Chain A"/>
    <property type="match status" value="1"/>
</dbReference>